<dbReference type="InterPro" id="IPR000073">
    <property type="entry name" value="AB_hydrolase_1"/>
</dbReference>
<dbReference type="EMBL" id="PDLN01000007">
    <property type="protein sequence ID" value="RDW80953.1"/>
    <property type="molecule type" value="Genomic_DNA"/>
</dbReference>
<dbReference type="Gene3D" id="3.40.50.1820">
    <property type="entry name" value="alpha/beta hydrolase"/>
    <property type="match status" value="1"/>
</dbReference>
<dbReference type="Pfam" id="PF00561">
    <property type="entry name" value="Abhydrolase_1"/>
    <property type="match status" value="1"/>
</dbReference>
<sequence length="566" mass="57819">MSFVSLFLVASTLAVHVSGLVWTACGTGLDCTTIQVPLEYGNISSVTAANLALIRYKATVASTARLGSLLVNPGGPGASGVNFVAAGAGAAVSALSGGLYDIIGWDPRGVGASTPLLECFANASAEYDFANALPSAPNLWLGQFTNASEDAAVESAISGFDASVAALAKACVAENSKALFTSSAAYNARDMLNIVDELDGTTAKLNYWGFSYGTVYLAEFIQAYPDRVGRIIADGVVDPVTNSDTYAAQLAVDQVSTRNALNDFATFCTTAGSAGCSFATAPTGVTADVATRMDTMQKDLFNNPIVASGLSISLDVLNPVLNSLLRVPTTWQTLASVLCDLEAGNGTSMITLLTSLASAAPTNGSAAGVGTLSVNPLNCIDNAPSSSITLADVVNLTKTISVQENTPLLNAGLTPISFCRNFPDTRALLANAGTSNMSNTDGVLAAAKSSILIISPSHDVATPLKGAQTLRDLLPNSSTLAIRGGSGHTTISHVSLGMAEAVSAFFTAGTLPADGAFFAVDQDVFPTGVTDSSMVTPAVFNGTYTTAQQALLTATYNIGIAFLTLG</sequence>
<feature type="signal peptide" evidence="3">
    <location>
        <begin position="1"/>
        <end position="19"/>
    </location>
</feature>
<feature type="domain" description="Peptidase S33 tripeptidyl aminopeptidase-like C-terminal" evidence="5">
    <location>
        <begin position="438"/>
        <end position="515"/>
    </location>
</feature>
<gene>
    <name evidence="6" type="ORF">BP5796_05651</name>
</gene>
<evidence type="ECO:0000259" key="4">
    <source>
        <dbReference type="Pfam" id="PF00561"/>
    </source>
</evidence>
<accession>A0A3D8S3S4</accession>
<dbReference type="InterPro" id="IPR051601">
    <property type="entry name" value="Serine_prot/Carboxylest_S33"/>
</dbReference>
<keyword evidence="2" id="KW-0378">Hydrolase</keyword>
<dbReference type="GO" id="GO:0016787">
    <property type="term" value="F:hydrolase activity"/>
    <property type="evidence" value="ECO:0007669"/>
    <property type="project" value="UniProtKB-KW"/>
</dbReference>
<dbReference type="PANTHER" id="PTHR43248:SF22">
    <property type="entry name" value="AB HYDROLASE-1 DOMAIN-CONTAINING PROTEIN"/>
    <property type="match status" value="1"/>
</dbReference>
<dbReference type="Pfam" id="PF08386">
    <property type="entry name" value="Abhydrolase_4"/>
    <property type="match status" value="1"/>
</dbReference>
<evidence type="ECO:0000313" key="7">
    <source>
        <dbReference type="Proteomes" id="UP000256328"/>
    </source>
</evidence>
<evidence type="ECO:0000256" key="3">
    <source>
        <dbReference type="SAM" id="SignalP"/>
    </source>
</evidence>
<dbReference type="AlphaFoldDB" id="A0A3D8S3S4"/>
<dbReference type="SUPFAM" id="SSF53474">
    <property type="entry name" value="alpha/beta-Hydrolases"/>
    <property type="match status" value="1"/>
</dbReference>
<keyword evidence="7" id="KW-1185">Reference proteome</keyword>
<comment type="similarity">
    <text evidence="1">Belongs to the peptidase S33 family.</text>
</comment>
<evidence type="ECO:0000256" key="2">
    <source>
        <dbReference type="ARBA" id="ARBA00022801"/>
    </source>
</evidence>
<organism evidence="6 7">
    <name type="scientific">Coleophoma crateriformis</name>
    <dbReference type="NCBI Taxonomy" id="565419"/>
    <lineage>
        <taxon>Eukaryota</taxon>
        <taxon>Fungi</taxon>
        <taxon>Dikarya</taxon>
        <taxon>Ascomycota</taxon>
        <taxon>Pezizomycotina</taxon>
        <taxon>Leotiomycetes</taxon>
        <taxon>Helotiales</taxon>
        <taxon>Dermateaceae</taxon>
        <taxon>Coleophoma</taxon>
    </lineage>
</organism>
<name>A0A3D8S3S4_9HELO</name>
<proteinExistence type="inferred from homology"/>
<dbReference type="Proteomes" id="UP000256328">
    <property type="component" value="Unassembled WGS sequence"/>
</dbReference>
<feature type="chain" id="PRO_5017740954" evidence="3">
    <location>
        <begin position="20"/>
        <end position="566"/>
    </location>
</feature>
<evidence type="ECO:0000313" key="6">
    <source>
        <dbReference type="EMBL" id="RDW80953.1"/>
    </source>
</evidence>
<keyword evidence="3" id="KW-0732">Signal</keyword>
<dbReference type="PANTHER" id="PTHR43248">
    <property type="entry name" value="2-SUCCINYL-6-HYDROXY-2,4-CYCLOHEXADIENE-1-CARBOXYLATE SYNTHASE"/>
    <property type="match status" value="1"/>
</dbReference>
<dbReference type="OrthoDB" id="425534at2759"/>
<evidence type="ECO:0000259" key="5">
    <source>
        <dbReference type="Pfam" id="PF08386"/>
    </source>
</evidence>
<evidence type="ECO:0000256" key="1">
    <source>
        <dbReference type="ARBA" id="ARBA00010088"/>
    </source>
</evidence>
<comment type="caution">
    <text evidence="6">The sequence shown here is derived from an EMBL/GenBank/DDBJ whole genome shotgun (WGS) entry which is preliminary data.</text>
</comment>
<reference evidence="6 7" key="1">
    <citation type="journal article" date="2018" name="IMA Fungus">
        <title>IMA Genome-F 9: Draft genome sequence of Annulohypoxylon stygium, Aspergillus mulundensis, Berkeleyomyces basicola (syn. Thielaviopsis basicola), Ceratocystis smalleyi, two Cercospora beticola strains, Coleophoma cylindrospora, Fusarium fracticaudum, Phialophora cf. hyalina, and Morchella septimelata.</title>
        <authorList>
            <person name="Wingfield B.D."/>
            <person name="Bills G.F."/>
            <person name="Dong Y."/>
            <person name="Huang W."/>
            <person name="Nel W.J."/>
            <person name="Swalarsk-Parry B.S."/>
            <person name="Vaghefi N."/>
            <person name="Wilken P.M."/>
            <person name="An Z."/>
            <person name="de Beer Z.W."/>
            <person name="De Vos L."/>
            <person name="Chen L."/>
            <person name="Duong T.A."/>
            <person name="Gao Y."/>
            <person name="Hammerbacher A."/>
            <person name="Kikkert J.R."/>
            <person name="Li Y."/>
            <person name="Li H."/>
            <person name="Li K."/>
            <person name="Li Q."/>
            <person name="Liu X."/>
            <person name="Ma X."/>
            <person name="Naidoo K."/>
            <person name="Pethybridge S.J."/>
            <person name="Sun J."/>
            <person name="Steenkamp E.T."/>
            <person name="van der Nest M.A."/>
            <person name="van Wyk S."/>
            <person name="Wingfield M.J."/>
            <person name="Xiong C."/>
            <person name="Yue Q."/>
            <person name="Zhang X."/>
        </authorList>
    </citation>
    <scope>NUCLEOTIDE SEQUENCE [LARGE SCALE GENOMIC DNA]</scope>
    <source>
        <strain evidence="6 7">BP5796</strain>
    </source>
</reference>
<feature type="domain" description="AB hydrolase-1" evidence="4">
    <location>
        <begin position="69"/>
        <end position="265"/>
    </location>
</feature>
<protein>
    <submittedName>
        <fullName evidence="6">Proteinase-like protein</fullName>
    </submittedName>
</protein>
<dbReference type="InterPro" id="IPR013595">
    <property type="entry name" value="Pept_S33_TAP-like_C"/>
</dbReference>
<dbReference type="InterPro" id="IPR029058">
    <property type="entry name" value="AB_hydrolase_fold"/>
</dbReference>